<dbReference type="InterPro" id="IPR005146">
    <property type="entry name" value="B3/B4_tRNA-bd"/>
</dbReference>
<name>A0A557SXD0_9ARCH</name>
<comment type="caution">
    <text evidence="14">The sequence shown here is derived from an EMBL/GenBank/DDBJ whole genome shotgun (WGS) entry which is preliminary data.</text>
</comment>
<dbReference type="CDD" id="cd00769">
    <property type="entry name" value="PheRS_beta_core"/>
    <property type="match status" value="1"/>
</dbReference>
<dbReference type="Gene3D" id="3.30.930.10">
    <property type="entry name" value="Bira Bifunctional Protein, Domain 2"/>
    <property type="match status" value="1"/>
</dbReference>
<evidence type="ECO:0000313" key="15">
    <source>
        <dbReference type="Proteomes" id="UP000315289"/>
    </source>
</evidence>
<dbReference type="RefSeq" id="WP_144729472.1">
    <property type="nucleotide sequence ID" value="NZ_ML675580.1"/>
</dbReference>
<protein>
    <recommendedName>
        <fullName evidence="4">phenylalanine--tRNA ligase</fullName>
        <ecNumber evidence="4">6.1.1.20</ecNumber>
    </recommendedName>
</protein>
<evidence type="ECO:0000256" key="11">
    <source>
        <dbReference type="ARBA" id="ARBA00022917"/>
    </source>
</evidence>
<evidence type="ECO:0000256" key="2">
    <source>
        <dbReference type="ARBA" id="ARBA00004496"/>
    </source>
</evidence>
<gene>
    <name evidence="14" type="primary">pheT</name>
    <name evidence="14" type="ORF">NARC_40223</name>
</gene>
<evidence type="ECO:0000259" key="13">
    <source>
        <dbReference type="PROSITE" id="PS51483"/>
    </source>
</evidence>
<organism evidence="14 15">
    <name type="scientific">Candidatus Nitrosocosmicus arcticus</name>
    <dbReference type="NCBI Taxonomy" id="2035267"/>
    <lineage>
        <taxon>Archaea</taxon>
        <taxon>Nitrososphaerota</taxon>
        <taxon>Nitrososphaeria</taxon>
        <taxon>Nitrososphaerales</taxon>
        <taxon>Nitrososphaeraceae</taxon>
        <taxon>Candidatus Nitrosocosmicus</taxon>
    </lineage>
</organism>
<dbReference type="Pfam" id="PF17759">
    <property type="entry name" value="tRNA_synthFbeta"/>
    <property type="match status" value="1"/>
</dbReference>
<keyword evidence="10" id="KW-0460">Magnesium</keyword>
<dbReference type="InterPro" id="IPR041616">
    <property type="entry name" value="PheRS_beta_core"/>
</dbReference>
<keyword evidence="15" id="KW-1185">Reference proteome</keyword>
<dbReference type="SMART" id="SM00873">
    <property type="entry name" value="B3_4"/>
    <property type="match status" value="1"/>
</dbReference>
<keyword evidence="5" id="KW-0963">Cytoplasm</keyword>
<evidence type="ECO:0000256" key="4">
    <source>
        <dbReference type="ARBA" id="ARBA00012814"/>
    </source>
</evidence>
<dbReference type="EC" id="6.1.1.20" evidence="4"/>
<dbReference type="InterPro" id="IPR004531">
    <property type="entry name" value="Phe-tRNA-synth_IIc_bsu_arc_euk"/>
</dbReference>
<keyword evidence="8" id="KW-0547">Nucleotide-binding</keyword>
<reference evidence="14 15" key="1">
    <citation type="journal article" date="2019" name="Front. Microbiol.">
        <title>Ammonia Oxidation by the Arctic Terrestrial Thaumarchaeote Candidatus Nitrosocosmicus arcticus Is Stimulated by Increasing Temperatures.</title>
        <authorList>
            <person name="Alves R.J.E."/>
            <person name="Kerou M."/>
            <person name="Zappe A."/>
            <person name="Bittner R."/>
            <person name="Abby S.S."/>
            <person name="Schmidt H.A."/>
            <person name="Pfeifer K."/>
            <person name="Schleper C."/>
        </authorList>
    </citation>
    <scope>NUCLEOTIDE SEQUENCE [LARGE SCALE GENOMIC DNA]</scope>
    <source>
        <strain evidence="14 15">Kfb</strain>
    </source>
</reference>
<dbReference type="GO" id="GO:0000287">
    <property type="term" value="F:magnesium ion binding"/>
    <property type="evidence" value="ECO:0007669"/>
    <property type="project" value="InterPro"/>
</dbReference>
<dbReference type="GO" id="GO:0005524">
    <property type="term" value="F:ATP binding"/>
    <property type="evidence" value="ECO:0007669"/>
    <property type="project" value="UniProtKB-KW"/>
</dbReference>
<evidence type="ECO:0000256" key="7">
    <source>
        <dbReference type="ARBA" id="ARBA00022723"/>
    </source>
</evidence>
<keyword evidence="11" id="KW-0648">Protein biosynthesis</keyword>
<dbReference type="OrthoDB" id="10073at2157"/>
<comment type="similarity">
    <text evidence="3">Belongs to the phenylalanyl-tRNA synthetase beta subunit family. Type 2 subfamily.</text>
</comment>
<dbReference type="InterPro" id="IPR045060">
    <property type="entry name" value="Phe-tRNA-ligase_IIc_bsu"/>
</dbReference>
<dbReference type="GO" id="GO:0003723">
    <property type="term" value="F:RNA binding"/>
    <property type="evidence" value="ECO:0007669"/>
    <property type="project" value="InterPro"/>
</dbReference>
<dbReference type="GO" id="GO:0009328">
    <property type="term" value="C:phenylalanine-tRNA ligase complex"/>
    <property type="evidence" value="ECO:0007669"/>
    <property type="project" value="TreeGrafter"/>
</dbReference>
<dbReference type="Gene3D" id="3.30.56.10">
    <property type="match status" value="2"/>
</dbReference>
<dbReference type="GO" id="GO:0004826">
    <property type="term" value="F:phenylalanine-tRNA ligase activity"/>
    <property type="evidence" value="ECO:0007669"/>
    <property type="project" value="UniProtKB-EC"/>
</dbReference>
<evidence type="ECO:0000256" key="6">
    <source>
        <dbReference type="ARBA" id="ARBA00022598"/>
    </source>
</evidence>
<dbReference type="SUPFAM" id="SSF46955">
    <property type="entry name" value="Putative DNA-binding domain"/>
    <property type="match status" value="2"/>
</dbReference>
<sequence>MPVVNVRPSLLSKIFSERVLDEIIEKLPYLGLDIEGIDKIIDKIRIEFNPNRPDFSSENGIVRALKGILNIELGRPIIQDLRPSLDVIRVDKRLKEVRPIIYGLIAKRDIPITHEELTQLISMQEDLHNGLGRKRKKSSIGIHNYDALTFPLFYKGVPRQIKFVPLDGNKEYSIDNILTDFEVGKKYGHILKQFDIVPMLLDSKDNVVSFPPIINGNTTKVDLLTSNLFVEVTSVNSKSAMDILSILSFELSDMGFDLYTVEVSSPFCSEIVTPILEPHRVQLDFDYINKILGLELTHNEILVCLQRSRCEGIDKGNGKLECIIPSYRIDLFDKVDICEEVAIGYGIYNLEPSYPSSYFPGRKNSQSIVFDKVRDILIGLEFMEIINPHIISKNLFKNVFLEDEPFDKQLISLGDSKNTEFEVLRSSLIPSLINTFSNNIHEKYPQKLFEMGKTFFTTNKEVRENWSLCVSIAHNTTDYTEIKSNLESFMRYCFNAFVTTPRNEAKYFLPGHSARIVLNDEVIGEIGEIHPQVLENLNLRTLVTIFEFNLSAVIKIKT</sequence>
<evidence type="ECO:0000256" key="12">
    <source>
        <dbReference type="ARBA" id="ARBA00023146"/>
    </source>
</evidence>
<dbReference type="InterPro" id="IPR005147">
    <property type="entry name" value="tRNA_synthase_B5-dom"/>
</dbReference>
<evidence type="ECO:0000256" key="8">
    <source>
        <dbReference type="ARBA" id="ARBA00022741"/>
    </source>
</evidence>
<evidence type="ECO:0000256" key="1">
    <source>
        <dbReference type="ARBA" id="ARBA00001946"/>
    </source>
</evidence>
<comment type="subcellular location">
    <subcellularLocation>
        <location evidence="2">Cytoplasm</location>
    </subcellularLocation>
</comment>
<dbReference type="AlphaFoldDB" id="A0A557SXD0"/>
<dbReference type="Pfam" id="PF03484">
    <property type="entry name" value="B5"/>
    <property type="match status" value="1"/>
</dbReference>
<dbReference type="InterPro" id="IPR020825">
    <property type="entry name" value="Phe-tRNA_synthase-like_B3/B4"/>
</dbReference>
<dbReference type="Gene3D" id="3.50.40.10">
    <property type="entry name" value="Phenylalanyl-trna Synthetase, Chain B, domain 3"/>
    <property type="match status" value="1"/>
</dbReference>
<dbReference type="Proteomes" id="UP000315289">
    <property type="component" value="Unassembled WGS sequence"/>
</dbReference>
<keyword evidence="7" id="KW-0479">Metal-binding</keyword>
<evidence type="ECO:0000256" key="5">
    <source>
        <dbReference type="ARBA" id="ARBA00022490"/>
    </source>
</evidence>
<dbReference type="PROSITE" id="PS51483">
    <property type="entry name" value="B5"/>
    <property type="match status" value="1"/>
</dbReference>
<dbReference type="NCBIfam" id="TIGR00471">
    <property type="entry name" value="pheT_arch"/>
    <property type="match status" value="1"/>
</dbReference>
<dbReference type="SUPFAM" id="SSF55681">
    <property type="entry name" value="Class II aaRS and biotin synthetases"/>
    <property type="match status" value="1"/>
</dbReference>
<evidence type="ECO:0000256" key="9">
    <source>
        <dbReference type="ARBA" id="ARBA00022840"/>
    </source>
</evidence>
<proteinExistence type="inferred from homology"/>
<evidence type="ECO:0000313" key="14">
    <source>
        <dbReference type="EMBL" id="TVP41260.1"/>
    </source>
</evidence>
<comment type="cofactor">
    <cofactor evidence="1">
        <name>Mg(2+)</name>
        <dbReference type="ChEBI" id="CHEBI:18420"/>
    </cofactor>
</comment>
<feature type="domain" description="B5" evidence="13">
    <location>
        <begin position="276"/>
        <end position="352"/>
    </location>
</feature>
<dbReference type="InterPro" id="IPR045864">
    <property type="entry name" value="aa-tRNA-synth_II/BPL/LPL"/>
</dbReference>
<keyword evidence="9" id="KW-0067">ATP-binding</keyword>
<keyword evidence="12" id="KW-0030">Aminoacyl-tRNA synthetase</keyword>
<dbReference type="InterPro" id="IPR009061">
    <property type="entry name" value="DNA-bd_dom_put_sf"/>
</dbReference>
<dbReference type="PANTHER" id="PTHR10947">
    <property type="entry name" value="PHENYLALANYL-TRNA SYNTHETASE BETA CHAIN AND LEUCINE-RICH REPEAT-CONTAINING PROTEIN 47"/>
    <property type="match status" value="1"/>
</dbReference>
<dbReference type="GO" id="GO:0006432">
    <property type="term" value="P:phenylalanyl-tRNA aminoacylation"/>
    <property type="evidence" value="ECO:0007669"/>
    <property type="project" value="InterPro"/>
</dbReference>
<evidence type="ECO:0000256" key="10">
    <source>
        <dbReference type="ARBA" id="ARBA00022842"/>
    </source>
</evidence>
<dbReference type="EMBL" id="VOAH01000004">
    <property type="protein sequence ID" value="TVP41260.1"/>
    <property type="molecule type" value="Genomic_DNA"/>
</dbReference>
<keyword evidence="6 14" id="KW-0436">Ligase</keyword>
<evidence type="ECO:0000256" key="3">
    <source>
        <dbReference type="ARBA" id="ARBA00007438"/>
    </source>
</evidence>
<dbReference type="PANTHER" id="PTHR10947:SF0">
    <property type="entry name" value="PHENYLALANINE--TRNA LIGASE BETA SUBUNIT"/>
    <property type="match status" value="1"/>
</dbReference>
<dbReference type="SMART" id="SM00874">
    <property type="entry name" value="B5"/>
    <property type="match status" value="1"/>
</dbReference>
<accession>A0A557SXD0</accession>